<dbReference type="Proteomes" id="UP001153678">
    <property type="component" value="Unassembled WGS sequence"/>
</dbReference>
<organism evidence="1 2">
    <name type="scientific">Funneliformis geosporum</name>
    <dbReference type="NCBI Taxonomy" id="1117311"/>
    <lineage>
        <taxon>Eukaryota</taxon>
        <taxon>Fungi</taxon>
        <taxon>Fungi incertae sedis</taxon>
        <taxon>Mucoromycota</taxon>
        <taxon>Glomeromycotina</taxon>
        <taxon>Glomeromycetes</taxon>
        <taxon>Glomerales</taxon>
        <taxon>Glomeraceae</taxon>
        <taxon>Funneliformis</taxon>
    </lineage>
</organism>
<name>A0A9W4S951_9GLOM</name>
<protein>
    <submittedName>
        <fullName evidence="1">10279_t:CDS:1</fullName>
    </submittedName>
</protein>
<dbReference type="AlphaFoldDB" id="A0A9W4S951"/>
<keyword evidence="2" id="KW-1185">Reference proteome</keyword>
<dbReference type="EMBL" id="CAMKVN010000001">
    <property type="protein sequence ID" value="CAI2161348.1"/>
    <property type="molecule type" value="Genomic_DNA"/>
</dbReference>
<evidence type="ECO:0000313" key="2">
    <source>
        <dbReference type="Proteomes" id="UP001153678"/>
    </source>
</evidence>
<comment type="caution">
    <text evidence="1">The sequence shown here is derived from an EMBL/GenBank/DDBJ whole genome shotgun (WGS) entry which is preliminary data.</text>
</comment>
<proteinExistence type="predicted"/>
<sequence>MDEVDLICVYKDFTIVSLVHTGSAYFVYLEKCPISLMKRPRVPLEQPSFYSNSLSITARSSNSSLSKDLEDNHLECTVREVEVNDLRP</sequence>
<accession>A0A9W4S951</accession>
<reference evidence="1" key="1">
    <citation type="submission" date="2022-08" db="EMBL/GenBank/DDBJ databases">
        <authorList>
            <person name="Kallberg Y."/>
            <person name="Tangrot J."/>
            <person name="Rosling A."/>
        </authorList>
    </citation>
    <scope>NUCLEOTIDE SEQUENCE</scope>
    <source>
        <strain evidence="1">Wild A</strain>
    </source>
</reference>
<evidence type="ECO:0000313" key="1">
    <source>
        <dbReference type="EMBL" id="CAI2161348.1"/>
    </source>
</evidence>
<gene>
    <name evidence="1" type="ORF">FWILDA_LOCUS8</name>
</gene>